<feature type="compositionally biased region" description="Low complexity" evidence="1">
    <location>
        <begin position="86"/>
        <end position="98"/>
    </location>
</feature>
<evidence type="ECO:0000313" key="3">
    <source>
        <dbReference type="Proteomes" id="UP001460270"/>
    </source>
</evidence>
<proteinExistence type="predicted"/>
<feature type="compositionally biased region" description="Polar residues" evidence="1">
    <location>
        <begin position="75"/>
        <end position="85"/>
    </location>
</feature>
<keyword evidence="3" id="KW-1185">Reference proteome</keyword>
<protein>
    <submittedName>
        <fullName evidence="2">Uncharacterized protein</fullName>
    </submittedName>
</protein>
<dbReference type="AlphaFoldDB" id="A0AAW0P9A6"/>
<sequence>MEKDGEAHSVLFIYGVKKSPCWKISIFQMGQFSKVTTVLVFLVLTFHQGLVQELTQTTQSPRKTINPAWFRNPLLNENQSGTQAPDSSGVGQDDSSGTIGSGSGSFTIETFDEENQTLSEISINGTSVPLENLDTNSSASTPLPTTDRSITNSDDSTTAPEDSTDNSTNADVQPTTEVPNATTQDSVIQNGTDMENNATATTQVIPTTTEEIPN</sequence>
<dbReference type="EMBL" id="JBBPFD010000009">
    <property type="protein sequence ID" value="KAK7912982.1"/>
    <property type="molecule type" value="Genomic_DNA"/>
</dbReference>
<organism evidence="2 3">
    <name type="scientific">Mugilogobius chulae</name>
    <name type="common">yellowstripe goby</name>
    <dbReference type="NCBI Taxonomy" id="88201"/>
    <lineage>
        <taxon>Eukaryota</taxon>
        <taxon>Metazoa</taxon>
        <taxon>Chordata</taxon>
        <taxon>Craniata</taxon>
        <taxon>Vertebrata</taxon>
        <taxon>Euteleostomi</taxon>
        <taxon>Actinopterygii</taxon>
        <taxon>Neopterygii</taxon>
        <taxon>Teleostei</taxon>
        <taxon>Neoteleostei</taxon>
        <taxon>Acanthomorphata</taxon>
        <taxon>Gobiaria</taxon>
        <taxon>Gobiiformes</taxon>
        <taxon>Gobioidei</taxon>
        <taxon>Gobiidae</taxon>
        <taxon>Gobionellinae</taxon>
        <taxon>Mugilogobius</taxon>
    </lineage>
</organism>
<name>A0AAW0P9A6_9GOBI</name>
<comment type="caution">
    <text evidence="2">The sequence shown here is derived from an EMBL/GenBank/DDBJ whole genome shotgun (WGS) entry which is preliminary data.</text>
</comment>
<evidence type="ECO:0000313" key="2">
    <source>
        <dbReference type="EMBL" id="KAK7912982.1"/>
    </source>
</evidence>
<evidence type="ECO:0000256" key="1">
    <source>
        <dbReference type="SAM" id="MobiDB-lite"/>
    </source>
</evidence>
<feature type="region of interest" description="Disordered" evidence="1">
    <location>
        <begin position="126"/>
        <end position="214"/>
    </location>
</feature>
<feature type="compositionally biased region" description="Polar residues" evidence="1">
    <location>
        <begin position="126"/>
        <end position="197"/>
    </location>
</feature>
<dbReference type="Proteomes" id="UP001460270">
    <property type="component" value="Unassembled WGS sequence"/>
</dbReference>
<feature type="compositionally biased region" description="Low complexity" evidence="1">
    <location>
        <begin position="198"/>
        <end position="214"/>
    </location>
</feature>
<reference evidence="3" key="1">
    <citation type="submission" date="2024-04" db="EMBL/GenBank/DDBJ databases">
        <title>Salinicola lusitanus LLJ914,a marine bacterium isolated from the Okinawa Trough.</title>
        <authorList>
            <person name="Li J."/>
        </authorList>
    </citation>
    <scope>NUCLEOTIDE SEQUENCE [LARGE SCALE GENOMIC DNA]</scope>
</reference>
<feature type="region of interest" description="Disordered" evidence="1">
    <location>
        <begin position="73"/>
        <end position="107"/>
    </location>
</feature>
<gene>
    <name evidence="2" type="ORF">WMY93_013193</name>
</gene>
<accession>A0AAW0P9A6</accession>